<evidence type="ECO:0000313" key="2">
    <source>
        <dbReference type="EMBL" id="MFD1483304.1"/>
    </source>
</evidence>
<evidence type="ECO:0000313" key="3">
    <source>
        <dbReference type="Proteomes" id="UP001597302"/>
    </source>
</evidence>
<comment type="caution">
    <text evidence="2">The sequence shown here is derived from an EMBL/GenBank/DDBJ whole genome shotgun (WGS) entry which is preliminary data.</text>
</comment>
<gene>
    <name evidence="2" type="ORF">ACFQ5P_18580</name>
</gene>
<sequence length="103" mass="10504">MNSRNVIACGICAVAMIAFTLFTGPVGAPAEAGDHVRAAVALPMVGDIPDSTTIQMIDNLGAVGLGPDLPGSRYAVVGGHLVRIEAASGKILSVLRPLPRMPD</sequence>
<keyword evidence="3" id="KW-1185">Reference proteome</keyword>
<dbReference type="EMBL" id="JBHTOQ010000045">
    <property type="protein sequence ID" value="MFD1483304.1"/>
    <property type="molecule type" value="Genomic_DNA"/>
</dbReference>
<dbReference type="RefSeq" id="WP_131573334.1">
    <property type="nucleotide sequence ID" value="NZ_JBHTOQ010000045.1"/>
</dbReference>
<name>A0ABW4E3G1_9RHOB</name>
<feature type="chain" id="PRO_5047423000" description="DUF1236 domain-containing protein" evidence="1">
    <location>
        <begin position="29"/>
        <end position="103"/>
    </location>
</feature>
<accession>A0ABW4E3G1</accession>
<protein>
    <recommendedName>
        <fullName evidence="4">DUF1236 domain-containing protein</fullName>
    </recommendedName>
</protein>
<evidence type="ECO:0000256" key="1">
    <source>
        <dbReference type="SAM" id="SignalP"/>
    </source>
</evidence>
<dbReference type="Proteomes" id="UP001597302">
    <property type="component" value="Unassembled WGS sequence"/>
</dbReference>
<proteinExistence type="predicted"/>
<organism evidence="2 3">
    <name type="scientific">Paracoccus nototheniae</name>
    <dbReference type="NCBI Taxonomy" id="2489002"/>
    <lineage>
        <taxon>Bacteria</taxon>
        <taxon>Pseudomonadati</taxon>
        <taxon>Pseudomonadota</taxon>
        <taxon>Alphaproteobacteria</taxon>
        <taxon>Rhodobacterales</taxon>
        <taxon>Paracoccaceae</taxon>
        <taxon>Paracoccus</taxon>
    </lineage>
</organism>
<keyword evidence="1" id="KW-0732">Signal</keyword>
<evidence type="ECO:0008006" key="4">
    <source>
        <dbReference type="Google" id="ProtNLM"/>
    </source>
</evidence>
<feature type="signal peptide" evidence="1">
    <location>
        <begin position="1"/>
        <end position="28"/>
    </location>
</feature>
<reference evidence="3" key="1">
    <citation type="journal article" date="2019" name="Int. J. Syst. Evol. Microbiol.">
        <title>The Global Catalogue of Microorganisms (GCM) 10K type strain sequencing project: providing services to taxonomists for standard genome sequencing and annotation.</title>
        <authorList>
            <consortium name="The Broad Institute Genomics Platform"/>
            <consortium name="The Broad Institute Genome Sequencing Center for Infectious Disease"/>
            <person name="Wu L."/>
            <person name="Ma J."/>
        </authorList>
    </citation>
    <scope>NUCLEOTIDE SEQUENCE [LARGE SCALE GENOMIC DNA]</scope>
    <source>
        <strain evidence="3">CCM 8875</strain>
    </source>
</reference>